<dbReference type="SUPFAM" id="SSF55729">
    <property type="entry name" value="Acyl-CoA N-acyltransferases (Nat)"/>
    <property type="match status" value="1"/>
</dbReference>
<dbReference type="InterPro" id="IPR016181">
    <property type="entry name" value="Acyl_CoA_acyltransferase"/>
</dbReference>
<keyword evidence="1 4" id="KW-0808">Transferase</keyword>
<dbReference type="GO" id="GO:0016747">
    <property type="term" value="F:acyltransferase activity, transferring groups other than amino-acyl groups"/>
    <property type="evidence" value="ECO:0007669"/>
    <property type="project" value="InterPro"/>
</dbReference>
<protein>
    <submittedName>
        <fullName evidence="4">GNAT family N-acetyltransferase</fullName>
    </submittedName>
</protein>
<dbReference type="PANTHER" id="PTHR43877">
    <property type="entry name" value="AMINOALKYLPHOSPHONATE N-ACETYLTRANSFERASE-RELATED-RELATED"/>
    <property type="match status" value="1"/>
</dbReference>
<dbReference type="CDD" id="cd04301">
    <property type="entry name" value="NAT_SF"/>
    <property type="match status" value="1"/>
</dbReference>
<evidence type="ECO:0000313" key="4">
    <source>
        <dbReference type="EMBL" id="NEX62890.1"/>
    </source>
</evidence>
<dbReference type="PANTHER" id="PTHR43877:SF1">
    <property type="entry name" value="ACETYLTRANSFERASE"/>
    <property type="match status" value="1"/>
</dbReference>
<reference evidence="4 5" key="1">
    <citation type="submission" date="2020-02" db="EMBL/GenBank/DDBJ databases">
        <authorList>
            <person name="Kim M.K."/>
        </authorList>
    </citation>
    <scope>NUCLEOTIDE SEQUENCE [LARGE SCALE GENOMIC DNA]</scope>
    <source>
        <strain evidence="4 5">17J57-3</strain>
    </source>
</reference>
<evidence type="ECO:0000313" key="5">
    <source>
        <dbReference type="Proteomes" id="UP000482155"/>
    </source>
</evidence>
<dbReference type="AlphaFoldDB" id="A0A6B3SPR1"/>
<dbReference type="EMBL" id="JAAIVB010000062">
    <property type="protein sequence ID" value="NEX62890.1"/>
    <property type="molecule type" value="Genomic_DNA"/>
</dbReference>
<evidence type="ECO:0000259" key="3">
    <source>
        <dbReference type="PROSITE" id="PS51186"/>
    </source>
</evidence>
<dbReference type="Pfam" id="PF00583">
    <property type="entry name" value="Acetyltransf_1"/>
    <property type="match status" value="1"/>
</dbReference>
<dbReference type="InterPro" id="IPR050832">
    <property type="entry name" value="Bact_Acetyltransf"/>
</dbReference>
<gene>
    <name evidence="4" type="ORF">G3574_17550</name>
</gene>
<evidence type="ECO:0000256" key="1">
    <source>
        <dbReference type="ARBA" id="ARBA00022679"/>
    </source>
</evidence>
<evidence type="ECO:0000256" key="2">
    <source>
        <dbReference type="ARBA" id="ARBA00023315"/>
    </source>
</evidence>
<accession>A0A6B3SPR1</accession>
<dbReference type="Proteomes" id="UP000482155">
    <property type="component" value="Unassembled WGS sequence"/>
</dbReference>
<keyword evidence="5" id="KW-1185">Reference proteome</keyword>
<organism evidence="4 5">
    <name type="scientific">Noviherbaspirillum galbum</name>
    <dbReference type="NCBI Taxonomy" id="2709383"/>
    <lineage>
        <taxon>Bacteria</taxon>
        <taxon>Pseudomonadati</taxon>
        <taxon>Pseudomonadota</taxon>
        <taxon>Betaproteobacteria</taxon>
        <taxon>Burkholderiales</taxon>
        <taxon>Oxalobacteraceae</taxon>
        <taxon>Noviherbaspirillum</taxon>
    </lineage>
</organism>
<keyword evidence="2" id="KW-0012">Acyltransferase</keyword>
<sequence length="116" mass="12983">MDAYAQWLKGAIVRGSYIGLFAESRNEVIAGAGMLLLQWGPTRGDSNPMRARIVNVWTRPDWRRNGIATDLVQNLLAQAEMIGIRTIGLASTPASEALYRSLGFESYLAEMVRRRR</sequence>
<comment type="caution">
    <text evidence="4">The sequence shown here is derived from an EMBL/GenBank/DDBJ whole genome shotgun (WGS) entry which is preliminary data.</text>
</comment>
<dbReference type="PROSITE" id="PS51186">
    <property type="entry name" value="GNAT"/>
    <property type="match status" value="1"/>
</dbReference>
<name>A0A6B3SPR1_9BURK</name>
<dbReference type="Gene3D" id="3.40.630.30">
    <property type="match status" value="1"/>
</dbReference>
<feature type="domain" description="N-acetyltransferase" evidence="3">
    <location>
        <begin position="1"/>
        <end position="116"/>
    </location>
</feature>
<dbReference type="InterPro" id="IPR000182">
    <property type="entry name" value="GNAT_dom"/>
</dbReference>
<proteinExistence type="predicted"/>